<keyword evidence="1" id="KW-1185">Reference proteome</keyword>
<protein>
    <submittedName>
        <fullName evidence="2">Uncharacterized protein</fullName>
    </submittedName>
</protein>
<reference evidence="2" key="1">
    <citation type="submission" date="2022-11" db="UniProtKB">
        <authorList>
            <consortium name="WormBaseParasite"/>
        </authorList>
    </citation>
    <scope>IDENTIFICATION</scope>
</reference>
<evidence type="ECO:0000313" key="2">
    <source>
        <dbReference type="WBParaSite" id="nRc.2.0.1.t25396-RA"/>
    </source>
</evidence>
<organism evidence="1 2">
    <name type="scientific">Romanomermis culicivorax</name>
    <name type="common">Nematode worm</name>
    <dbReference type="NCBI Taxonomy" id="13658"/>
    <lineage>
        <taxon>Eukaryota</taxon>
        <taxon>Metazoa</taxon>
        <taxon>Ecdysozoa</taxon>
        <taxon>Nematoda</taxon>
        <taxon>Enoplea</taxon>
        <taxon>Dorylaimia</taxon>
        <taxon>Mermithida</taxon>
        <taxon>Mermithoidea</taxon>
        <taxon>Mermithidae</taxon>
        <taxon>Romanomermis</taxon>
    </lineage>
</organism>
<evidence type="ECO:0000313" key="1">
    <source>
        <dbReference type="Proteomes" id="UP000887565"/>
    </source>
</evidence>
<proteinExistence type="predicted"/>
<dbReference type="AlphaFoldDB" id="A0A915JFW8"/>
<accession>A0A915JFW8</accession>
<dbReference type="Proteomes" id="UP000887565">
    <property type="component" value="Unplaced"/>
</dbReference>
<name>A0A915JFW8_ROMCU</name>
<sequence length="128" mass="13958">MVDALVSLTGAVSETWARTDGATRFGGGASVELGGACIGVFPSSEALLKREKGGLRGGRLTMGPADMERNLHTPEIKMAKDAGQDHFLLSKIQVAFIFHRYSTVAFHWTFQGKMAIKYSDQPDRQRVT</sequence>
<dbReference type="WBParaSite" id="nRc.2.0.1.t25396-RA">
    <property type="protein sequence ID" value="nRc.2.0.1.t25396-RA"/>
    <property type="gene ID" value="nRc.2.0.1.g25396"/>
</dbReference>